<accession>A0ABN7UTH9</accession>
<comment type="caution">
    <text evidence="1">The sequence shown here is derived from an EMBL/GenBank/DDBJ whole genome shotgun (WGS) entry which is preliminary data.</text>
</comment>
<keyword evidence="2" id="KW-1185">Reference proteome</keyword>
<feature type="non-terminal residue" evidence="1">
    <location>
        <position position="1"/>
    </location>
</feature>
<sequence length="251" mass="30026">YSYKLKELLKLKLTSSIKSNLKQIMKAIHIRFRRRPVKKYKLENANIENLFSISSSIKKKIKKKFLVNSRIEIVNSIKEFFNIELEEKNYIITNYKADKFNLEEFGITFKNVTIGKMYDKFKKISKKLTKLIEEAINVVPKVLTITRAIRSEKTTKAKHLEKYLKKEGYKVYRMTKVLMQVSEVLKTFYKTKNAIFFQQVIINKYKQVIDEINEMNDYDYIIIDHGFKKIKIFTEINIKDKKIKDYLKKTT</sequence>
<proteinExistence type="predicted"/>
<evidence type="ECO:0000313" key="1">
    <source>
        <dbReference type="EMBL" id="CAG8667089.1"/>
    </source>
</evidence>
<gene>
    <name evidence="1" type="ORF">GMARGA_LOCUS10210</name>
</gene>
<reference evidence="1 2" key="1">
    <citation type="submission" date="2021-06" db="EMBL/GenBank/DDBJ databases">
        <authorList>
            <person name="Kallberg Y."/>
            <person name="Tangrot J."/>
            <person name="Rosling A."/>
        </authorList>
    </citation>
    <scope>NUCLEOTIDE SEQUENCE [LARGE SCALE GENOMIC DNA]</scope>
    <source>
        <strain evidence="1 2">120-4 pot B 10/14</strain>
    </source>
</reference>
<organism evidence="1 2">
    <name type="scientific">Gigaspora margarita</name>
    <dbReference type="NCBI Taxonomy" id="4874"/>
    <lineage>
        <taxon>Eukaryota</taxon>
        <taxon>Fungi</taxon>
        <taxon>Fungi incertae sedis</taxon>
        <taxon>Mucoromycota</taxon>
        <taxon>Glomeromycotina</taxon>
        <taxon>Glomeromycetes</taxon>
        <taxon>Diversisporales</taxon>
        <taxon>Gigasporaceae</taxon>
        <taxon>Gigaspora</taxon>
    </lineage>
</organism>
<protein>
    <submittedName>
        <fullName evidence="1">36977_t:CDS:1</fullName>
    </submittedName>
</protein>
<name>A0ABN7UTH9_GIGMA</name>
<dbReference type="Proteomes" id="UP000789901">
    <property type="component" value="Unassembled WGS sequence"/>
</dbReference>
<dbReference type="EMBL" id="CAJVQB010005658">
    <property type="protein sequence ID" value="CAG8667089.1"/>
    <property type="molecule type" value="Genomic_DNA"/>
</dbReference>
<evidence type="ECO:0000313" key="2">
    <source>
        <dbReference type="Proteomes" id="UP000789901"/>
    </source>
</evidence>